<organism evidence="1 2">
    <name type="scientific">Melipona quadrifasciata</name>
    <dbReference type="NCBI Taxonomy" id="166423"/>
    <lineage>
        <taxon>Eukaryota</taxon>
        <taxon>Metazoa</taxon>
        <taxon>Ecdysozoa</taxon>
        <taxon>Arthropoda</taxon>
        <taxon>Hexapoda</taxon>
        <taxon>Insecta</taxon>
        <taxon>Pterygota</taxon>
        <taxon>Neoptera</taxon>
        <taxon>Endopterygota</taxon>
        <taxon>Hymenoptera</taxon>
        <taxon>Apocrita</taxon>
        <taxon>Aculeata</taxon>
        <taxon>Apoidea</taxon>
        <taxon>Anthophila</taxon>
        <taxon>Apidae</taxon>
        <taxon>Melipona</taxon>
    </lineage>
</organism>
<dbReference type="Proteomes" id="UP000053105">
    <property type="component" value="Unassembled WGS sequence"/>
</dbReference>
<protein>
    <submittedName>
        <fullName evidence="1">Uncharacterized protein</fullName>
    </submittedName>
</protein>
<dbReference type="AlphaFoldDB" id="A0A0N0BI97"/>
<name>A0A0N0BI97_9HYME</name>
<reference evidence="1 2" key="1">
    <citation type="submission" date="2015-07" db="EMBL/GenBank/DDBJ databases">
        <title>The genome of Melipona quadrifasciata.</title>
        <authorList>
            <person name="Pan H."/>
            <person name="Kapheim K."/>
        </authorList>
    </citation>
    <scope>NUCLEOTIDE SEQUENCE [LARGE SCALE GENOMIC DNA]</scope>
    <source>
        <strain evidence="1">0111107301</strain>
        <tissue evidence="1">Whole body</tissue>
    </source>
</reference>
<accession>A0A0N0BI97</accession>
<dbReference type="EMBL" id="KQ435736">
    <property type="protein sequence ID" value="KOX77114.1"/>
    <property type="molecule type" value="Genomic_DNA"/>
</dbReference>
<evidence type="ECO:0000313" key="1">
    <source>
        <dbReference type="EMBL" id="KOX77114.1"/>
    </source>
</evidence>
<sequence length="127" mass="14966">MAGTVPGYLFVRLVLMVAENSVILHALLTSIENTLLDRMLPSVPELPRLNLVFWALLFSEHQHYHALRDKTSRKHRKYFIKRDTVRADEWFPLTRLLLSFSSFFLQRIKQLFRRYILLIAAMPVALL</sequence>
<gene>
    <name evidence="1" type="ORF">WN51_10508</name>
</gene>
<keyword evidence="2" id="KW-1185">Reference proteome</keyword>
<dbReference type="OrthoDB" id="10314280at2759"/>
<evidence type="ECO:0000313" key="2">
    <source>
        <dbReference type="Proteomes" id="UP000053105"/>
    </source>
</evidence>
<proteinExistence type="predicted"/>